<reference evidence="2" key="1">
    <citation type="submission" date="2016-11" db="UniProtKB">
        <authorList>
            <consortium name="WormBaseParasite"/>
        </authorList>
    </citation>
    <scope>IDENTIFICATION</scope>
</reference>
<name>A0A1I8GSM7_9PLAT</name>
<dbReference type="Proteomes" id="UP000095280">
    <property type="component" value="Unplaced"/>
</dbReference>
<dbReference type="WBParaSite" id="maker-uti_cns_0002992-snap-gene-0.9-mRNA-1">
    <property type="protein sequence ID" value="maker-uti_cns_0002992-snap-gene-0.9-mRNA-1"/>
    <property type="gene ID" value="maker-uti_cns_0002992-snap-gene-0.9"/>
</dbReference>
<accession>A0A1I8GSM7</accession>
<dbReference type="AlphaFoldDB" id="A0A1I8GSM7"/>
<evidence type="ECO:0000313" key="1">
    <source>
        <dbReference type="Proteomes" id="UP000095280"/>
    </source>
</evidence>
<sequence length="72" mass="7396">MAYPGVSCCCCCCCCSGRSGSASAAATAGGAVTNADQMQAPAACIYRFLVRCSESTAFSVADQFRFSIRSCN</sequence>
<proteinExistence type="predicted"/>
<protein>
    <submittedName>
        <fullName evidence="2">Secreted protein</fullName>
    </submittedName>
</protein>
<organism evidence="1 2">
    <name type="scientific">Macrostomum lignano</name>
    <dbReference type="NCBI Taxonomy" id="282301"/>
    <lineage>
        <taxon>Eukaryota</taxon>
        <taxon>Metazoa</taxon>
        <taxon>Spiralia</taxon>
        <taxon>Lophotrochozoa</taxon>
        <taxon>Platyhelminthes</taxon>
        <taxon>Rhabditophora</taxon>
        <taxon>Macrostomorpha</taxon>
        <taxon>Macrostomida</taxon>
        <taxon>Macrostomidae</taxon>
        <taxon>Macrostomum</taxon>
    </lineage>
</organism>
<keyword evidence="1" id="KW-1185">Reference proteome</keyword>
<evidence type="ECO:0000313" key="2">
    <source>
        <dbReference type="WBParaSite" id="maker-uti_cns_0002992-snap-gene-0.9-mRNA-1"/>
    </source>
</evidence>